<dbReference type="PANTHER" id="PTHR22600">
    <property type="entry name" value="BETA-HEXOSAMINIDASE"/>
    <property type="match status" value="1"/>
</dbReference>
<evidence type="ECO:0000313" key="14">
    <source>
        <dbReference type="Proteomes" id="UP001201812"/>
    </source>
</evidence>
<evidence type="ECO:0000313" key="13">
    <source>
        <dbReference type="EMBL" id="KAI1714009.1"/>
    </source>
</evidence>
<name>A0AAD4N291_9BILA</name>
<feature type="active site" description="Proton donor" evidence="9">
    <location>
        <position position="366"/>
    </location>
</feature>
<dbReference type="InterPro" id="IPR025705">
    <property type="entry name" value="Beta_hexosaminidase_sua/sub"/>
</dbReference>
<keyword evidence="3" id="KW-0732">Signal</keyword>
<reference evidence="13" key="1">
    <citation type="submission" date="2022-01" db="EMBL/GenBank/DDBJ databases">
        <title>Genome Sequence Resource for Two Populations of Ditylenchus destructor, the Migratory Endoparasitic Phytonematode.</title>
        <authorList>
            <person name="Zhang H."/>
            <person name="Lin R."/>
            <person name="Xie B."/>
        </authorList>
    </citation>
    <scope>NUCLEOTIDE SEQUENCE</scope>
    <source>
        <strain evidence="13">BazhouSP</strain>
    </source>
</reference>
<dbReference type="Gene3D" id="3.30.379.10">
    <property type="entry name" value="Chitobiase/beta-hexosaminidase domain 2-like"/>
    <property type="match status" value="1"/>
</dbReference>
<feature type="domain" description="Glycoside hydrolase family 20 catalytic" evidence="11">
    <location>
        <begin position="212"/>
        <end position="540"/>
    </location>
</feature>
<keyword evidence="10" id="KW-1015">Disulfide bond</keyword>
<evidence type="ECO:0000259" key="11">
    <source>
        <dbReference type="Pfam" id="PF00728"/>
    </source>
</evidence>
<dbReference type="PIRSF" id="PIRSF001093">
    <property type="entry name" value="B-hxosamndse_ab_euk"/>
    <property type="match status" value="1"/>
</dbReference>
<dbReference type="AlphaFoldDB" id="A0AAD4N291"/>
<dbReference type="EMBL" id="JAKKPZ010000014">
    <property type="protein sequence ID" value="KAI1714009.1"/>
    <property type="molecule type" value="Genomic_DNA"/>
</dbReference>
<feature type="disulfide bond" evidence="10">
    <location>
        <begin position="559"/>
        <end position="578"/>
    </location>
</feature>
<dbReference type="GO" id="GO:0006689">
    <property type="term" value="P:ganglioside catabolic process"/>
    <property type="evidence" value="ECO:0007669"/>
    <property type="project" value="TreeGrafter"/>
</dbReference>
<dbReference type="InterPro" id="IPR029018">
    <property type="entry name" value="Hex-like_dom2"/>
</dbReference>
<comment type="function">
    <text evidence="7">Responsible for the degradation of GM2 gangliosides, and a variety of other molecules containing terminal N-acetyl hexosamines. Degrades chitotriose.</text>
</comment>
<keyword evidence="6 8" id="KW-0326">Glycosidase</keyword>
<dbReference type="PRINTS" id="PR00738">
    <property type="entry name" value="GLHYDRLASE20"/>
</dbReference>
<dbReference type="PANTHER" id="PTHR22600:SF21">
    <property type="entry name" value="BETA-HEXOSAMINIDASE A"/>
    <property type="match status" value="1"/>
</dbReference>
<accession>A0AAD4N291</accession>
<dbReference type="FunFam" id="3.20.20.80:FF:000063">
    <property type="entry name" value="Beta-hexosaminidase"/>
    <property type="match status" value="1"/>
</dbReference>
<gene>
    <name evidence="13" type="ORF">DdX_08899</name>
</gene>
<keyword evidence="14" id="KW-1185">Reference proteome</keyword>
<dbReference type="GO" id="GO:0005764">
    <property type="term" value="C:lysosome"/>
    <property type="evidence" value="ECO:0007669"/>
    <property type="project" value="TreeGrafter"/>
</dbReference>
<evidence type="ECO:0000256" key="5">
    <source>
        <dbReference type="ARBA" id="ARBA00023180"/>
    </source>
</evidence>
<dbReference type="GO" id="GO:0030203">
    <property type="term" value="P:glycosaminoglycan metabolic process"/>
    <property type="evidence" value="ECO:0007669"/>
    <property type="project" value="TreeGrafter"/>
</dbReference>
<dbReference type="InterPro" id="IPR029019">
    <property type="entry name" value="HEX_eukaryotic_N"/>
</dbReference>
<evidence type="ECO:0000256" key="8">
    <source>
        <dbReference type="PIRNR" id="PIRNR001093"/>
    </source>
</evidence>
<feature type="domain" description="Beta-hexosaminidase eukaryotic type N-terminal" evidence="12">
    <location>
        <begin position="75"/>
        <end position="191"/>
    </location>
</feature>
<dbReference type="InterPro" id="IPR015883">
    <property type="entry name" value="Glyco_hydro_20_cat"/>
</dbReference>
<dbReference type="GO" id="GO:0016020">
    <property type="term" value="C:membrane"/>
    <property type="evidence" value="ECO:0007669"/>
    <property type="project" value="TreeGrafter"/>
</dbReference>
<evidence type="ECO:0000256" key="1">
    <source>
        <dbReference type="ARBA" id="ARBA00001231"/>
    </source>
</evidence>
<evidence type="ECO:0000256" key="4">
    <source>
        <dbReference type="ARBA" id="ARBA00022801"/>
    </source>
</evidence>
<evidence type="ECO:0000256" key="10">
    <source>
        <dbReference type="PIRSR" id="PIRSR001093-2"/>
    </source>
</evidence>
<evidence type="ECO:0000259" key="12">
    <source>
        <dbReference type="Pfam" id="PF14845"/>
    </source>
</evidence>
<evidence type="ECO:0000256" key="2">
    <source>
        <dbReference type="ARBA" id="ARBA00006285"/>
    </source>
</evidence>
<comment type="catalytic activity">
    <reaction evidence="1 8">
        <text>Hydrolysis of terminal non-reducing N-acetyl-D-hexosamine residues in N-acetyl-beta-D-hexosaminides.</text>
        <dbReference type="EC" id="3.2.1.52"/>
    </reaction>
</comment>
<evidence type="ECO:0000256" key="9">
    <source>
        <dbReference type="PIRSR" id="PIRSR001093-1"/>
    </source>
</evidence>
<dbReference type="Pfam" id="PF14845">
    <property type="entry name" value="Glycohydro_20b2"/>
    <property type="match status" value="1"/>
</dbReference>
<dbReference type="SUPFAM" id="SSF55545">
    <property type="entry name" value="beta-N-acetylhexosaminidase-like domain"/>
    <property type="match status" value="1"/>
</dbReference>
<feature type="disulfide bond" evidence="10">
    <location>
        <begin position="108"/>
        <end position="146"/>
    </location>
</feature>
<dbReference type="Proteomes" id="UP001201812">
    <property type="component" value="Unassembled WGS sequence"/>
</dbReference>
<protein>
    <recommendedName>
        <fullName evidence="8">Beta-hexosaminidase</fullName>
        <ecNumber evidence="8">3.2.1.52</ecNumber>
    </recommendedName>
</protein>
<dbReference type="GO" id="GO:0004563">
    <property type="term" value="F:beta-N-acetylhexosaminidase activity"/>
    <property type="evidence" value="ECO:0007669"/>
    <property type="project" value="UniProtKB-EC"/>
</dbReference>
<organism evidence="13 14">
    <name type="scientific">Ditylenchus destructor</name>
    <dbReference type="NCBI Taxonomy" id="166010"/>
    <lineage>
        <taxon>Eukaryota</taxon>
        <taxon>Metazoa</taxon>
        <taxon>Ecdysozoa</taxon>
        <taxon>Nematoda</taxon>
        <taxon>Chromadorea</taxon>
        <taxon>Rhabditida</taxon>
        <taxon>Tylenchina</taxon>
        <taxon>Tylenchomorpha</taxon>
        <taxon>Sphaerularioidea</taxon>
        <taxon>Anguinidae</taxon>
        <taxon>Anguininae</taxon>
        <taxon>Ditylenchus</taxon>
    </lineage>
</organism>
<dbReference type="EC" id="3.2.1.52" evidence="8"/>
<comment type="caution">
    <text evidence="13">The sequence shown here is derived from an EMBL/GenBank/DDBJ whole genome shotgun (WGS) entry which is preliminary data.</text>
</comment>
<dbReference type="InterPro" id="IPR017853">
    <property type="entry name" value="GH"/>
</dbReference>
<feature type="disulfide bond" evidence="10">
    <location>
        <begin position="320"/>
        <end position="374"/>
    </location>
</feature>
<sequence length="586" mass="68162">MNCNLSKILKYFQFLAIFAIAVQSHKHRFHHRINGNHLQLLPENQPEATDTNDEEKWLLRKPTSGPASSVSAGGVWPLPQKIHYGGQNRTLRRDGISFQFRGIRDVDCDILNFARNTYLKEWFFPWRDASTSVGSLIIVIHLHSKCPRLDEYPQEGMDEEYRLRVPFTGDATLDAQEIWGVLRGLETISQLIFYTQGSYFIRTATIHDWPEYSVRGIMLDTSRHYLRKNLILRQIDLMAQNKMNLLHWHIVDMESFPYVSKRFPNLSKAGAFTQKHVYTRNTVEEIIKYARLRGVRVMVEFDTPGHMSSWDGQFQLLAECRNATGHFKDSAMIDPTLEQNYQFLEDFFKEVFETFPERFIHLGGDEAGFWTEDCWGRNPEIQKFMRDHGLLNITMLENFYFSRLQNIINRLMGADPARRMVFWQEVFTNNNPDPKAIVHIWQSATPAQRAKDIAAATTAGHKVILSACWYLNYIDYGSDWKEGRYQLYYCDPRAFKGTYQQKQLVLGGIATMWGEYVDGTNLESRLWPRASAVAERLWSSPTQTTDADVAWPRLHEHRCRLIARGFRAQPINGAGDYCPSEWDDPM</sequence>
<evidence type="ECO:0000256" key="6">
    <source>
        <dbReference type="ARBA" id="ARBA00023295"/>
    </source>
</evidence>
<evidence type="ECO:0000256" key="7">
    <source>
        <dbReference type="ARBA" id="ARBA00053719"/>
    </source>
</evidence>
<dbReference type="Pfam" id="PF00728">
    <property type="entry name" value="Glyco_hydro_20"/>
    <property type="match status" value="1"/>
</dbReference>
<evidence type="ECO:0000256" key="3">
    <source>
        <dbReference type="ARBA" id="ARBA00022729"/>
    </source>
</evidence>
<dbReference type="SUPFAM" id="SSF51445">
    <property type="entry name" value="(Trans)glycosidases"/>
    <property type="match status" value="1"/>
</dbReference>
<proteinExistence type="inferred from homology"/>
<dbReference type="CDD" id="cd06562">
    <property type="entry name" value="GH20_HexA_HexB-like"/>
    <property type="match status" value="1"/>
</dbReference>
<comment type="similarity">
    <text evidence="2 8">Belongs to the glycosyl hydrolase 20 family.</text>
</comment>
<keyword evidence="5" id="KW-0325">Glycoprotein</keyword>
<dbReference type="GO" id="GO:0005975">
    <property type="term" value="P:carbohydrate metabolic process"/>
    <property type="evidence" value="ECO:0007669"/>
    <property type="project" value="InterPro"/>
</dbReference>
<keyword evidence="4 8" id="KW-0378">Hydrolase</keyword>
<dbReference type="Gene3D" id="3.20.20.80">
    <property type="entry name" value="Glycosidases"/>
    <property type="match status" value="1"/>
</dbReference>